<organism evidence="2">
    <name type="scientific">Phaffia rhodozyma</name>
    <name type="common">Yeast</name>
    <name type="synonym">Xanthophyllomyces dendrorhous</name>
    <dbReference type="NCBI Taxonomy" id="264483"/>
    <lineage>
        <taxon>Eukaryota</taxon>
        <taxon>Fungi</taxon>
        <taxon>Dikarya</taxon>
        <taxon>Basidiomycota</taxon>
        <taxon>Agaricomycotina</taxon>
        <taxon>Tremellomycetes</taxon>
        <taxon>Cystofilobasidiales</taxon>
        <taxon>Mrakiaceae</taxon>
        <taxon>Phaffia</taxon>
    </lineage>
</organism>
<feature type="compositionally biased region" description="Polar residues" evidence="1">
    <location>
        <begin position="819"/>
        <end position="829"/>
    </location>
</feature>
<evidence type="ECO:0000256" key="1">
    <source>
        <dbReference type="SAM" id="MobiDB-lite"/>
    </source>
</evidence>
<accession>A0A0F7SF49</accession>
<proteinExistence type="predicted"/>
<dbReference type="EMBL" id="LN483167">
    <property type="protein sequence ID" value="CDZ97351.1"/>
    <property type="molecule type" value="Genomic_DNA"/>
</dbReference>
<feature type="region of interest" description="Disordered" evidence="1">
    <location>
        <begin position="714"/>
        <end position="739"/>
    </location>
</feature>
<name>A0A0F7SF49_PHARH</name>
<feature type="compositionally biased region" description="Polar residues" evidence="1">
    <location>
        <begin position="49"/>
        <end position="67"/>
    </location>
</feature>
<evidence type="ECO:0000313" key="2">
    <source>
        <dbReference type="EMBL" id="CDZ97351.1"/>
    </source>
</evidence>
<sequence length="864" mass="95346">MGSSRKRSLTLPTSKINRLFRPFLSKISHLLALYPTSAPPSPSLRATLGPTSTKTYSRSVKTEPTPSVWTGTATGLPIFQPASPASRAKGAAKGVVQAAHHPGVPSGVDIDELSKRIHGVVEAFRNILEIAYPSQDEGTSFEPLGVVCARNVGGNIEGWIKDQLDEELGEEGPGVGDDVDQKREGRSVSLRDEWWESIPEHFRRYAIPVHALSILIYADIPLHSFYELILDACIKQSAVYEISLVLPHLILQAYMLPSTLHPPGPSYLPTLARKVPSVEHPLSDRWPQILSKSVVRLHRWLDEEERAVCLPFGSDYREVRWLGAPIDGLIRDGPKKNSSGAAFLVHLLDGFLEEVTLTSPPLSDKFAIRLSSWVQYQIWLSKKLSIQEDSASVVKEIDGSLTQLAALMRERLPPSTSKVLSGALLALNLHVLCLDNSTLKNEDRISVVSLFEDTIDSDTATFILSSHSTLSTVYTLSSCLRSLSLPNLEFTILRRAMNEYDRLSIFDTKSKLSAGDQTLQTTEWESLRDLTISAQARCAAQATATPGNPVNGIRWEELVGDWVEVTPNISKPSRMGTRKNPRARSLSVESDLSVDESSDDEDSSETYGSRAFSLKSRRRCRTTIRPDPLSPSSSSSESLSTCSISGSTRSERTTQQSDRAIYINPHSNLYDTHTNAPTNTPKSVTIQQRTLYTPYVPPSSPWLRSINRIPRSTICPPISPAPSRPPKRQTVASPSPARALSLKTARLVSPPRMSILKQTFTTRTETIPGSESCKQMITKLRKVIDEDEGSSDEMDLFMADSPVKPLSKSTNDNRKPNYSVHSTVRSRSSLPGPDKLRRDGAKKGSGNPFKEIRPRAVLDSFSDL</sequence>
<feature type="region of interest" description="Disordered" evidence="1">
    <location>
        <begin position="567"/>
        <end position="658"/>
    </location>
</feature>
<dbReference type="AlphaFoldDB" id="A0A0F7SF49"/>
<feature type="region of interest" description="Disordered" evidence="1">
    <location>
        <begin position="40"/>
        <end position="67"/>
    </location>
</feature>
<reference evidence="2" key="1">
    <citation type="submission" date="2014-08" db="EMBL/GenBank/DDBJ databases">
        <authorList>
            <person name="Sharma Rahul"/>
            <person name="Thines Marco"/>
        </authorList>
    </citation>
    <scope>NUCLEOTIDE SEQUENCE</scope>
</reference>
<feature type="compositionally biased region" description="Acidic residues" evidence="1">
    <location>
        <begin position="592"/>
        <end position="604"/>
    </location>
</feature>
<protein>
    <submittedName>
        <fullName evidence="2">Uncharacterized protein</fullName>
    </submittedName>
</protein>
<feature type="region of interest" description="Disordered" evidence="1">
    <location>
        <begin position="799"/>
        <end position="864"/>
    </location>
</feature>
<feature type="compositionally biased region" description="Low complexity" evidence="1">
    <location>
        <begin position="630"/>
        <end position="648"/>
    </location>
</feature>